<sequence>MDCRFIQPMDYLELIRRGYFIKTKFGDCGEDIGTLEHLMMRCKRCESYRLIWPKYWYNPDTVKVMILASCKKNAAKIIELQLAFILGGLDID</sequence>
<dbReference type="AlphaFoldDB" id="A0A4Y2LW40"/>
<keyword evidence="2" id="KW-1185">Reference proteome</keyword>
<evidence type="ECO:0000313" key="2">
    <source>
        <dbReference type="Proteomes" id="UP000499080"/>
    </source>
</evidence>
<dbReference type="EMBL" id="BGPR01006438">
    <property type="protein sequence ID" value="GBN19035.1"/>
    <property type="molecule type" value="Genomic_DNA"/>
</dbReference>
<protein>
    <submittedName>
        <fullName evidence="1">Uncharacterized protein</fullName>
    </submittedName>
</protein>
<gene>
    <name evidence="1" type="ORF">AVEN_104269_1</name>
</gene>
<name>A0A4Y2LW40_ARAVE</name>
<comment type="caution">
    <text evidence="1">The sequence shown here is derived from an EMBL/GenBank/DDBJ whole genome shotgun (WGS) entry which is preliminary data.</text>
</comment>
<dbReference type="Proteomes" id="UP000499080">
    <property type="component" value="Unassembled WGS sequence"/>
</dbReference>
<proteinExistence type="predicted"/>
<accession>A0A4Y2LW40</accession>
<organism evidence="1 2">
    <name type="scientific">Araneus ventricosus</name>
    <name type="common">Orbweaver spider</name>
    <name type="synonym">Epeira ventricosa</name>
    <dbReference type="NCBI Taxonomy" id="182803"/>
    <lineage>
        <taxon>Eukaryota</taxon>
        <taxon>Metazoa</taxon>
        <taxon>Ecdysozoa</taxon>
        <taxon>Arthropoda</taxon>
        <taxon>Chelicerata</taxon>
        <taxon>Arachnida</taxon>
        <taxon>Araneae</taxon>
        <taxon>Araneomorphae</taxon>
        <taxon>Entelegynae</taxon>
        <taxon>Araneoidea</taxon>
        <taxon>Araneidae</taxon>
        <taxon>Araneus</taxon>
    </lineage>
</organism>
<reference evidence="1 2" key="1">
    <citation type="journal article" date="2019" name="Sci. Rep.">
        <title>Orb-weaving spider Araneus ventricosus genome elucidates the spidroin gene catalogue.</title>
        <authorList>
            <person name="Kono N."/>
            <person name="Nakamura H."/>
            <person name="Ohtoshi R."/>
            <person name="Moran D.A.P."/>
            <person name="Shinohara A."/>
            <person name="Yoshida Y."/>
            <person name="Fujiwara M."/>
            <person name="Mori M."/>
            <person name="Tomita M."/>
            <person name="Arakawa K."/>
        </authorList>
    </citation>
    <scope>NUCLEOTIDE SEQUENCE [LARGE SCALE GENOMIC DNA]</scope>
</reference>
<evidence type="ECO:0000313" key="1">
    <source>
        <dbReference type="EMBL" id="GBN19035.1"/>
    </source>
</evidence>